<reference evidence="2 3" key="1">
    <citation type="submission" date="2021-07" db="EMBL/GenBank/DDBJ databases">
        <title>Characterization of Violacein-producing bacteria and related species.</title>
        <authorList>
            <person name="Wilson H.S."/>
            <person name="De Leon M.E."/>
        </authorList>
    </citation>
    <scope>NUCLEOTIDE SEQUENCE [LARGE SCALE GENOMIC DNA]</scope>
    <source>
        <strain evidence="2 3">HSC-2F05</strain>
    </source>
</reference>
<organism evidence="2 3">
    <name type="scientific">Massilia hydrophila</name>
    <dbReference type="NCBI Taxonomy" id="3044279"/>
    <lineage>
        <taxon>Bacteria</taxon>
        <taxon>Pseudomonadati</taxon>
        <taxon>Pseudomonadota</taxon>
        <taxon>Betaproteobacteria</taxon>
        <taxon>Burkholderiales</taxon>
        <taxon>Oxalobacteraceae</taxon>
        <taxon>Telluria group</taxon>
        <taxon>Massilia</taxon>
    </lineage>
</organism>
<evidence type="ECO:0000313" key="2">
    <source>
        <dbReference type="EMBL" id="MCA1855091.1"/>
    </source>
</evidence>
<sequence length="132" mass="13576">MKRHLCLSILAAALAASAVPPALAGSEIVKCVGSDGRITLTDQPCAGRASTVRLPGGGADAPSGQARHDAGRVAPYPLAVEQGVLPPPPQRSAGFVRTRGKPLTRDIATLKAARAQFLLMDTGTRQTLATLD</sequence>
<keyword evidence="3" id="KW-1185">Reference proteome</keyword>
<protein>
    <submittedName>
        <fullName evidence="2">DUF4124 domain-containing protein</fullName>
    </submittedName>
</protein>
<gene>
    <name evidence="2" type="ORF">LE190_03985</name>
</gene>
<name>A0ABS7Y5X5_9BURK</name>
<feature type="chain" id="PRO_5046348073" evidence="1">
    <location>
        <begin position="25"/>
        <end position="132"/>
    </location>
</feature>
<proteinExistence type="predicted"/>
<comment type="caution">
    <text evidence="2">The sequence shown here is derived from an EMBL/GenBank/DDBJ whole genome shotgun (WGS) entry which is preliminary data.</text>
</comment>
<evidence type="ECO:0000313" key="3">
    <source>
        <dbReference type="Proteomes" id="UP001198602"/>
    </source>
</evidence>
<accession>A0ABS7Y5X5</accession>
<dbReference type="RefSeq" id="WP_224942327.1">
    <property type="nucleotide sequence ID" value="NZ_JAHYBX010000001.1"/>
</dbReference>
<dbReference type="Proteomes" id="UP001198602">
    <property type="component" value="Unassembled WGS sequence"/>
</dbReference>
<feature type="signal peptide" evidence="1">
    <location>
        <begin position="1"/>
        <end position="24"/>
    </location>
</feature>
<evidence type="ECO:0000256" key="1">
    <source>
        <dbReference type="SAM" id="SignalP"/>
    </source>
</evidence>
<keyword evidence="1" id="KW-0732">Signal</keyword>
<dbReference type="EMBL" id="JAHYBX010000001">
    <property type="protein sequence ID" value="MCA1855091.1"/>
    <property type="molecule type" value="Genomic_DNA"/>
</dbReference>